<keyword evidence="1" id="KW-0808">Transferase</keyword>
<dbReference type="GO" id="GO:0061631">
    <property type="term" value="F:ubiquitin conjugating enzyme activity"/>
    <property type="evidence" value="ECO:0007669"/>
    <property type="project" value="TreeGrafter"/>
</dbReference>
<feature type="compositionally biased region" description="Polar residues" evidence="3">
    <location>
        <begin position="401"/>
        <end position="420"/>
    </location>
</feature>
<dbReference type="Pfam" id="PF23046">
    <property type="entry name" value="tSH3-B_UBE2O"/>
    <property type="match status" value="2"/>
</dbReference>
<dbReference type="InterPro" id="IPR057733">
    <property type="entry name" value="UBE2O-like_SH3-B"/>
</dbReference>
<evidence type="ECO:0000256" key="1">
    <source>
        <dbReference type="ARBA" id="ARBA00022679"/>
    </source>
</evidence>
<organism evidence="6">
    <name type="scientific">Timema poppense</name>
    <name type="common">Walking stick</name>
    <dbReference type="NCBI Taxonomy" id="170557"/>
    <lineage>
        <taxon>Eukaryota</taxon>
        <taxon>Metazoa</taxon>
        <taxon>Ecdysozoa</taxon>
        <taxon>Arthropoda</taxon>
        <taxon>Hexapoda</taxon>
        <taxon>Insecta</taxon>
        <taxon>Pterygota</taxon>
        <taxon>Neoptera</taxon>
        <taxon>Polyneoptera</taxon>
        <taxon>Phasmatodea</taxon>
        <taxon>Timematodea</taxon>
        <taxon>Timematoidea</taxon>
        <taxon>Timematidae</taxon>
        <taxon>Timema</taxon>
    </lineage>
</organism>
<feature type="domain" description="UBE2O-like SH3-B" evidence="4">
    <location>
        <begin position="581"/>
        <end position="629"/>
    </location>
</feature>
<sequence length="630" mass="70556">MAAEHQYFYEDEVFRINKKGNIEFGMVLENSELVSSDENSDVEEGGRMKKGHIRVAWHPSGVEEVIPEKKVHLADRSLMPGDVVRRMIKGKDTQRGYCRDIKVRACVQVVGTKQVVSNVKSEHLTPLEVIHIRLTHALIFSPVMCYLFLCPQEFATDIVACLDSWVGGIKTVHSKLLLQCADGSRCIVNDIEACGLVDFNEKRDCYRMVKKQGLAPGRLSVLDKYTQISVGKASYFSPGTNSAEECEFPSRREEFYPGQTLYGPLHVLEDAQWIHCTKELKTQMSKPNKTVKVLVEEVQTDSVGIHWQCRAYSKEGAGLDKEQPKFLLQGEDLKKLRLLNVFEPCTLQVGDRNFYTLRGEDTYVMREQWRRSQRDLLASPSLINGHKIGSPKRNKNKTATEESSGESPCHTTKMDTSSTPFLPPEVTVTSAPDEGEWDTEDTASMSDTASISSGCSSIGSQGIGKVELEEVNPQPDRDSNLDLPVLSSRASTRQAPFRGLSSHSVVAGKKKRGPALMTKVLKKKKLRRTKKRIAPVPLVPGTRVVVETLSTSSIANVVWQDGSVEEGIRSTQLYPIHHLDDQEFFPGDFVIENKEESCMRVYGVVQSVDHAGRTATVKWFKTYTSQDQPR</sequence>
<evidence type="ECO:0008006" key="7">
    <source>
        <dbReference type="Google" id="ProtNLM"/>
    </source>
</evidence>
<dbReference type="PANTHER" id="PTHR46116:SF15">
    <property type="entry name" value="(E3-INDEPENDENT) E2 UBIQUITIN-CONJUGATING ENZYME"/>
    <property type="match status" value="1"/>
</dbReference>
<evidence type="ECO:0000313" key="6">
    <source>
        <dbReference type="EMBL" id="CAD7413916.1"/>
    </source>
</evidence>
<reference evidence="6" key="1">
    <citation type="submission" date="2020-11" db="EMBL/GenBank/DDBJ databases">
        <authorList>
            <person name="Tran Van P."/>
        </authorList>
    </citation>
    <scope>NUCLEOTIDE SEQUENCE</scope>
</reference>
<evidence type="ECO:0000259" key="4">
    <source>
        <dbReference type="Pfam" id="PF23043"/>
    </source>
</evidence>
<protein>
    <recommendedName>
        <fullName evidence="7">Ubiquitin-conjugating enzyme E2 O</fullName>
    </recommendedName>
</protein>
<proteinExistence type="predicted"/>
<dbReference type="AlphaFoldDB" id="A0A7R9DFR0"/>
<feature type="region of interest" description="Disordered" evidence="3">
    <location>
        <begin position="380"/>
        <end position="456"/>
    </location>
</feature>
<dbReference type="PANTHER" id="PTHR46116">
    <property type="entry name" value="(E3-INDEPENDENT) E2 UBIQUITIN-CONJUGATING ENZYME"/>
    <property type="match status" value="1"/>
</dbReference>
<dbReference type="Pfam" id="PF23043">
    <property type="entry name" value="SH3-B_UBE2O"/>
    <property type="match status" value="1"/>
</dbReference>
<feature type="domain" description="UBE2O-like tandem tSH3-B" evidence="5">
    <location>
        <begin position="243"/>
        <end position="344"/>
    </location>
</feature>
<gene>
    <name evidence="6" type="ORF">TPSB3V08_LOCUS9329</name>
</gene>
<evidence type="ECO:0000256" key="3">
    <source>
        <dbReference type="SAM" id="MobiDB-lite"/>
    </source>
</evidence>
<dbReference type="InterPro" id="IPR057735">
    <property type="entry name" value="UBE2O-like_tSH3-B"/>
</dbReference>
<evidence type="ECO:0000256" key="2">
    <source>
        <dbReference type="ARBA" id="ARBA00022786"/>
    </source>
</evidence>
<name>A0A7R9DFR0_TIMPO</name>
<keyword evidence="2" id="KW-0833">Ubl conjugation pathway</keyword>
<dbReference type="EMBL" id="OD007343">
    <property type="protein sequence ID" value="CAD7413916.1"/>
    <property type="molecule type" value="Genomic_DNA"/>
</dbReference>
<evidence type="ECO:0000259" key="5">
    <source>
        <dbReference type="Pfam" id="PF23046"/>
    </source>
</evidence>
<accession>A0A7R9DFR0</accession>
<feature type="domain" description="UBE2O-like tandem tSH3-B" evidence="5">
    <location>
        <begin position="157"/>
        <end position="206"/>
    </location>
</feature>